<sequence length="39" mass="4067">SQVRKTIGSPPLAIPRSATTLAACRYSSLGTLNLAVVPR</sequence>
<accession>A0A392QUZ0</accession>
<proteinExistence type="predicted"/>
<feature type="non-terminal residue" evidence="1">
    <location>
        <position position="1"/>
    </location>
</feature>
<dbReference type="Proteomes" id="UP000265520">
    <property type="component" value="Unassembled WGS sequence"/>
</dbReference>
<dbReference type="EMBL" id="LXQA010164023">
    <property type="protein sequence ID" value="MCI28183.1"/>
    <property type="molecule type" value="Genomic_DNA"/>
</dbReference>
<protein>
    <submittedName>
        <fullName evidence="1">Uncharacterized protein</fullName>
    </submittedName>
</protein>
<dbReference type="AlphaFoldDB" id="A0A392QUZ0"/>
<evidence type="ECO:0000313" key="1">
    <source>
        <dbReference type="EMBL" id="MCI28183.1"/>
    </source>
</evidence>
<evidence type="ECO:0000313" key="2">
    <source>
        <dbReference type="Proteomes" id="UP000265520"/>
    </source>
</evidence>
<keyword evidence="2" id="KW-1185">Reference proteome</keyword>
<name>A0A392QUZ0_9FABA</name>
<comment type="caution">
    <text evidence="1">The sequence shown here is derived from an EMBL/GenBank/DDBJ whole genome shotgun (WGS) entry which is preliminary data.</text>
</comment>
<organism evidence="1 2">
    <name type="scientific">Trifolium medium</name>
    <dbReference type="NCBI Taxonomy" id="97028"/>
    <lineage>
        <taxon>Eukaryota</taxon>
        <taxon>Viridiplantae</taxon>
        <taxon>Streptophyta</taxon>
        <taxon>Embryophyta</taxon>
        <taxon>Tracheophyta</taxon>
        <taxon>Spermatophyta</taxon>
        <taxon>Magnoliopsida</taxon>
        <taxon>eudicotyledons</taxon>
        <taxon>Gunneridae</taxon>
        <taxon>Pentapetalae</taxon>
        <taxon>rosids</taxon>
        <taxon>fabids</taxon>
        <taxon>Fabales</taxon>
        <taxon>Fabaceae</taxon>
        <taxon>Papilionoideae</taxon>
        <taxon>50 kb inversion clade</taxon>
        <taxon>NPAAA clade</taxon>
        <taxon>Hologalegina</taxon>
        <taxon>IRL clade</taxon>
        <taxon>Trifolieae</taxon>
        <taxon>Trifolium</taxon>
    </lineage>
</organism>
<reference evidence="1 2" key="1">
    <citation type="journal article" date="2018" name="Front. Plant Sci.">
        <title>Red Clover (Trifolium pratense) and Zigzag Clover (T. medium) - A Picture of Genomic Similarities and Differences.</title>
        <authorList>
            <person name="Dluhosova J."/>
            <person name="Istvanek J."/>
            <person name="Nedelnik J."/>
            <person name="Repkova J."/>
        </authorList>
    </citation>
    <scope>NUCLEOTIDE SEQUENCE [LARGE SCALE GENOMIC DNA]</scope>
    <source>
        <strain evidence="2">cv. 10/8</strain>
        <tissue evidence="1">Leaf</tissue>
    </source>
</reference>